<dbReference type="Proteomes" id="UP000201728">
    <property type="component" value="Chromosome"/>
</dbReference>
<evidence type="ECO:0000313" key="3">
    <source>
        <dbReference type="Proteomes" id="UP000201728"/>
    </source>
</evidence>
<sequence>MNREEDKKMNPQNQGEQKWRNQDEKKQAPGQSGQKQGQQPSKGQQERPFSDQKKY</sequence>
<feature type="compositionally biased region" description="Basic and acidic residues" evidence="1">
    <location>
        <begin position="44"/>
        <end position="55"/>
    </location>
</feature>
<reference evidence="3" key="1">
    <citation type="submission" date="2016-07" db="EMBL/GenBank/DDBJ databases">
        <authorList>
            <person name="Florea S."/>
            <person name="Webb J.S."/>
            <person name="Jaromczyk J."/>
            <person name="Schardl C.L."/>
        </authorList>
    </citation>
    <scope>NUCLEOTIDE SEQUENCE [LARGE SCALE GENOMIC DNA]</scope>
    <source>
        <strain evidence="3">CDC-D5610</strain>
    </source>
</reference>
<accession>A0A222P248</accession>
<gene>
    <name evidence="2" type="ORF">clem_06875</name>
</gene>
<name>A0A222P248_9GAMM</name>
<dbReference type="KEGG" id="lcd:clem_06875"/>
<dbReference type="AlphaFoldDB" id="A0A222P248"/>
<evidence type="ECO:0000313" key="2">
    <source>
        <dbReference type="EMBL" id="ASQ45930.1"/>
    </source>
</evidence>
<organism evidence="2 3">
    <name type="scientific">Legionella clemsonensis</name>
    <dbReference type="NCBI Taxonomy" id="1867846"/>
    <lineage>
        <taxon>Bacteria</taxon>
        <taxon>Pseudomonadati</taxon>
        <taxon>Pseudomonadota</taxon>
        <taxon>Gammaproteobacteria</taxon>
        <taxon>Legionellales</taxon>
        <taxon>Legionellaceae</taxon>
        <taxon>Legionella</taxon>
    </lineage>
</organism>
<feature type="compositionally biased region" description="Basic and acidic residues" evidence="1">
    <location>
        <begin position="17"/>
        <end position="27"/>
    </location>
</feature>
<feature type="region of interest" description="Disordered" evidence="1">
    <location>
        <begin position="1"/>
        <end position="55"/>
    </location>
</feature>
<evidence type="ECO:0000256" key="1">
    <source>
        <dbReference type="SAM" id="MobiDB-lite"/>
    </source>
</evidence>
<dbReference type="RefSeq" id="WP_157698192.1">
    <property type="nucleotide sequence ID" value="NZ_CP016397.1"/>
</dbReference>
<keyword evidence="3" id="KW-1185">Reference proteome</keyword>
<proteinExistence type="predicted"/>
<protein>
    <submittedName>
        <fullName evidence="2">Uncharacterized protein</fullName>
    </submittedName>
</protein>
<feature type="compositionally biased region" description="Low complexity" evidence="1">
    <location>
        <begin position="28"/>
        <end position="43"/>
    </location>
</feature>
<dbReference type="EMBL" id="CP016397">
    <property type="protein sequence ID" value="ASQ45930.1"/>
    <property type="molecule type" value="Genomic_DNA"/>
</dbReference>